<keyword evidence="1" id="KW-0732">Signal</keyword>
<evidence type="ECO:0000259" key="2">
    <source>
        <dbReference type="Pfam" id="PF26157"/>
    </source>
</evidence>
<feature type="signal peptide" evidence="1">
    <location>
        <begin position="1"/>
        <end position="17"/>
    </location>
</feature>
<dbReference type="Proteomes" id="UP001305779">
    <property type="component" value="Unassembled WGS sequence"/>
</dbReference>
<dbReference type="EMBL" id="JAXOVC010000002">
    <property type="protein sequence ID" value="KAK4504725.1"/>
    <property type="molecule type" value="Genomic_DNA"/>
</dbReference>
<dbReference type="InterPro" id="IPR058773">
    <property type="entry name" value="SGL_GH162"/>
</dbReference>
<evidence type="ECO:0000313" key="3">
    <source>
        <dbReference type="EMBL" id="KAK4504725.1"/>
    </source>
</evidence>
<feature type="chain" id="PRO_5047128099" description="Endo-beta-1,2-glucanase SGL domain-containing protein" evidence="1">
    <location>
        <begin position="18"/>
        <end position="531"/>
    </location>
</feature>
<proteinExistence type="predicted"/>
<dbReference type="Pfam" id="PF26157">
    <property type="entry name" value="SGL_GH162"/>
    <property type="match status" value="1"/>
</dbReference>
<gene>
    <name evidence="3" type="ORF">PRZ48_002687</name>
</gene>
<protein>
    <recommendedName>
        <fullName evidence="2">Endo-beta-1,2-glucanase SGL domain-containing protein</fullName>
    </recommendedName>
</protein>
<dbReference type="CDD" id="cd24165">
    <property type="entry name" value="TfSGL-like"/>
    <property type="match status" value="1"/>
</dbReference>
<comment type="caution">
    <text evidence="3">The sequence shown here is derived from an EMBL/GenBank/DDBJ whole genome shotgun (WGS) entry which is preliminary data.</text>
</comment>
<name>A0ABR0ETC4_ZASCE</name>
<sequence>MFKRAAIAIFLITLVSANKRPPWHHPQPDPTPNPPCRFAPGYSLEQVVQNPEPFIQDVLYWEGKFVQPGIGSLQDNAANGLTYDGTLINQTTGLTLPYASGRHNFSAASKESLHIMLLAQALTSSPSAARVLSPSDPAKAPEIAFKLLEQKLDTYLDFNRTYPGFGGFLPWYNNTFTKIEPTNDWVNRLPALDNGELVWAVYAAVQALSQVPSYRPLAAKWQAWLDYNAAHSAKIFYQGQGKVCAVATLNQSLPPNDPGQKYTCEGSMLLNDPYEGELFTWYLYFFAPSLSPADKTALWTVKRPMLQSTTYTTPQGPITVQKGYWFSAHEQWKILEMPYYDVDIVRRVFNNNERARTCNSQIKHIPGMYASVNNITDASNQIIGYISAAGIPSIAFIPKQELDVITPYSVFPTLFANRSVGAAWLWNMLQGKKMQNPYGTTESERVDGRGVSSFVSWDSKITTVVALGGGVGGLVREKLKGEGRHGEFLRVVEREYGRVFKDLKGEDIDFCLPKARVPDAGLKDYTNCKAK</sequence>
<feature type="domain" description="Endo-beta-1,2-glucanase SGL" evidence="2">
    <location>
        <begin position="81"/>
        <end position="529"/>
    </location>
</feature>
<evidence type="ECO:0000313" key="4">
    <source>
        <dbReference type="Proteomes" id="UP001305779"/>
    </source>
</evidence>
<reference evidence="3 4" key="1">
    <citation type="journal article" date="2023" name="G3 (Bethesda)">
        <title>A chromosome-level genome assembly of Zasmidium syzygii isolated from banana leaves.</title>
        <authorList>
            <person name="van Westerhoven A.C."/>
            <person name="Mehrabi R."/>
            <person name="Talebi R."/>
            <person name="Steentjes M.B.F."/>
            <person name="Corcolon B."/>
            <person name="Chong P.A."/>
            <person name="Kema G.H.J."/>
            <person name="Seidl M.F."/>
        </authorList>
    </citation>
    <scope>NUCLEOTIDE SEQUENCE [LARGE SCALE GENOMIC DNA]</scope>
    <source>
        <strain evidence="3 4">P124</strain>
    </source>
</reference>
<evidence type="ECO:0000256" key="1">
    <source>
        <dbReference type="SAM" id="SignalP"/>
    </source>
</evidence>
<organism evidence="3 4">
    <name type="scientific">Zasmidium cellare</name>
    <name type="common">Wine cellar mold</name>
    <name type="synonym">Racodium cellare</name>
    <dbReference type="NCBI Taxonomy" id="395010"/>
    <lineage>
        <taxon>Eukaryota</taxon>
        <taxon>Fungi</taxon>
        <taxon>Dikarya</taxon>
        <taxon>Ascomycota</taxon>
        <taxon>Pezizomycotina</taxon>
        <taxon>Dothideomycetes</taxon>
        <taxon>Dothideomycetidae</taxon>
        <taxon>Mycosphaerellales</taxon>
        <taxon>Mycosphaerellaceae</taxon>
        <taxon>Zasmidium</taxon>
    </lineage>
</organism>
<keyword evidence="4" id="KW-1185">Reference proteome</keyword>
<dbReference type="Gene3D" id="1.50.10.140">
    <property type="match status" value="1"/>
</dbReference>
<accession>A0ABR0ETC4</accession>